<feature type="non-terminal residue" evidence="1">
    <location>
        <position position="1"/>
    </location>
</feature>
<organism evidence="1 2">
    <name type="scientific">Racocetra persica</name>
    <dbReference type="NCBI Taxonomy" id="160502"/>
    <lineage>
        <taxon>Eukaryota</taxon>
        <taxon>Fungi</taxon>
        <taxon>Fungi incertae sedis</taxon>
        <taxon>Mucoromycota</taxon>
        <taxon>Glomeromycotina</taxon>
        <taxon>Glomeromycetes</taxon>
        <taxon>Diversisporales</taxon>
        <taxon>Gigasporaceae</taxon>
        <taxon>Racocetra</taxon>
    </lineage>
</organism>
<accession>A0ACA9QKU5</accession>
<dbReference type="Proteomes" id="UP000789920">
    <property type="component" value="Unassembled WGS sequence"/>
</dbReference>
<sequence>HKRNGVVKKSIRITERERNQTHSALRKDNIVGVVRSLAVMKEHAQSAGIEDYPDTVVDTQEDILEVISFSNVIKFMTEVLYRREVTQKLSAFQTFEEFHTCMEAKDRRLKAFFDKLVLSANLSQKKRESYPKIMSQLLLV</sequence>
<protein>
    <submittedName>
        <fullName evidence="1">29971_t:CDS:1</fullName>
    </submittedName>
</protein>
<gene>
    <name evidence="1" type="ORF">RPERSI_LOCUS14589</name>
</gene>
<name>A0ACA9QKU5_9GLOM</name>
<feature type="non-terminal residue" evidence="1">
    <location>
        <position position="140"/>
    </location>
</feature>
<evidence type="ECO:0000313" key="2">
    <source>
        <dbReference type="Proteomes" id="UP000789920"/>
    </source>
</evidence>
<reference evidence="1" key="1">
    <citation type="submission" date="2021-06" db="EMBL/GenBank/DDBJ databases">
        <authorList>
            <person name="Kallberg Y."/>
            <person name="Tangrot J."/>
            <person name="Rosling A."/>
        </authorList>
    </citation>
    <scope>NUCLEOTIDE SEQUENCE</scope>
    <source>
        <strain evidence="1">MA461A</strain>
    </source>
</reference>
<keyword evidence="2" id="KW-1185">Reference proteome</keyword>
<comment type="caution">
    <text evidence="1">The sequence shown here is derived from an EMBL/GenBank/DDBJ whole genome shotgun (WGS) entry which is preliminary data.</text>
</comment>
<dbReference type="EMBL" id="CAJVQC010033862">
    <property type="protein sequence ID" value="CAG8755046.1"/>
    <property type="molecule type" value="Genomic_DNA"/>
</dbReference>
<evidence type="ECO:0000313" key="1">
    <source>
        <dbReference type="EMBL" id="CAG8755046.1"/>
    </source>
</evidence>
<proteinExistence type="predicted"/>